<dbReference type="AlphaFoldDB" id="A0A6M0M8K0"/>
<keyword evidence="3" id="KW-0645">Protease</keyword>
<proteinExistence type="predicted"/>
<dbReference type="EMBL" id="WWDJ01000061">
    <property type="protein sequence ID" value="NEX55780.1"/>
    <property type="molecule type" value="Genomic_DNA"/>
</dbReference>
<comment type="caution">
    <text evidence="3">The sequence shown here is derived from an EMBL/GenBank/DDBJ whole genome shotgun (WGS) entry which is preliminary data.</text>
</comment>
<dbReference type="Pfam" id="PF01321">
    <property type="entry name" value="Creatinase_N"/>
    <property type="match status" value="1"/>
</dbReference>
<keyword evidence="1" id="KW-1133">Transmembrane helix</keyword>
<evidence type="ECO:0000256" key="1">
    <source>
        <dbReference type="SAM" id="Phobius"/>
    </source>
</evidence>
<keyword evidence="3" id="KW-0378">Hydrolase</keyword>
<organism evidence="3 4">
    <name type="scientific">Lactococcus lactis</name>
    <dbReference type="NCBI Taxonomy" id="1358"/>
    <lineage>
        <taxon>Bacteria</taxon>
        <taxon>Bacillati</taxon>
        <taxon>Bacillota</taxon>
        <taxon>Bacilli</taxon>
        <taxon>Lactobacillales</taxon>
        <taxon>Streptococcaceae</taxon>
        <taxon>Lactococcus</taxon>
    </lineage>
</organism>
<protein>
    <submittedName>
        <fullName evidence="3">Aminopeptidase P family protein</fullName>
    </submittedName>
</protein>
<reference evidence="3 4" key="1">
    <citation type="submission" date="2019-12" db="EMBL/GenBank/DDBJ databases">
        <title>Draft Genome Sequences of L. lactis strains MS22333, MS22334, MS22336, and MS22337, Isolated from Spontaneous Fermented Camel Milk in Ethiopia.</title>
        <authorList>
            <person name="Bragason E."/>
            <person name="Hansen E.B."/>
            <person name="Guya M.E."/>
            <person name="Berhe T."/>
        </authorList>
    </citation>
    <scope>NUCLEOTIDE SEQUENCE [LARGE SCALE GENOMIC DNA]</scope>
    <source>
        <strain evidence="3 4">MS22336</strain>
    </source>
</reference>
<evidence type="ECO:0000259" key="2">
    <source>
        <dbReference type="Pfam" id="PF01321"/>
    </source>
</evidence>
<accession>A0A6M0M8K0</accession>
<dbReference type="InterPro" id="IPR000587">
    <property type="entry name" value="Creatinase_N"/>
</dbReference>
<dbReference type="RefSeq" id="WP_205470391.1">
    <property type="nucleotide sequence ID" value="NZ_WWDJ01000061.1"/>
</dbReference>
<dbReference type="InterPro" id="IPR029149">
    <property type="entry name" value="Creatin/AminoP/Spt16_N"/>
</dbReference>
<feature type="non-terminal residue" evidence="3">
    <location>
        <position position="57"/>
    </location>
</feature>
<evidence type="ECO:0000313" key="4">
    <source>
        <dbReference type="Proteomes" id="UP000477402"/>
    </source>
</evidence>
<dbReference type="Proteomes" id="UP000477402">
    <property type="component" value="Unassembled WGS sequence"/>
</dbReference>
<dbReference type="GO" id="GO:0004177">
    <property type="term" value="F:aminopeptidase activity"/>
    <property type="evidence" value="ECO:0007669"/>
    <property type="project" value="UniProtKB-KW"/>
</dbReference>
<feature type="transmembrane region" description="Helical" evidence="1">
    <location>
        <begin position="26"/>
        <end position="43"/>
    </location>
</feature>
<feature type="domain" description="Creatinase N-terminal" evidence="2">
    <location>
        <begin position="2"/>
        <end position="56"/>
    </location>
</feature>
<name>A0A6M0M8K0_9LACT</name>
<dbReference type="Gene3D" id="3.40.350.10">
    <property type="entry name" value="Creatinase/prolidase N-terminal domain"/>
    <property type="match status" value="1"/>
</dbReference>
<sequence>MRIEKLKAKMLTENIDSLLITDMKNIFYLTGFSGTAGTVFLTAKRNIFMTDSRYSEM</sequence>
<evidence type="ECO:0000313" key="3">
    <source>
        <dbReference type="EMBL" id="NEX55780.1"/>
    </source>
</evidence>
<gene>
    <name evidence="3" type="ORF">GTP08_08805</name>
</gene>
<keyword evidence="3" id="KW-0031">Aminopeptidase</keyword>
<keyword evidence="1" id="KW-0472">Membrane</keyword>
<keyword evidence="1" id="KW-0812">Transmembrane</keyword>
<dbReference type="SUPFAM" id="SSF53092">
    <property type="entry name" value="Creatinase/prolidase N-terminal domain"/>
    <property type="match status" value="1"/>
</dbReference>